<feature type="transmembrane region" description="Helical" evidence="1">
    <location>
        <begin position="89"/>
        <end position="113"/>
    </location>
</feature>
<proteinExistence type="predicted"/>
<accession>A0A928A286</accession>
<organism evidence="2 3">
    <name type="scientific">Selenomonas ruminantium</name>
    <dbReference type="NCBI Taxonomy" id="971"/>
    <lineage>
        <taxon>Bacteria</taxon>
        <taxon>Bacillati</taxon>
        <taxon>Bacillota</taxon>
        <taxon>Negativicutes</taxon>
        <taxon>Selenomonadales</taxon>
        <taxon>Selenomonadaceae</taxon>
        <taxon>Selenomonas</taxon>
    </lineage>
</organism>
<reference evidence="2" key="1">
    <citation type="submission" date="2019-04" db="EMBL/GenBank/DDBJ databases">
        <title>Evolution of Biomass-Degrading Anaerobic Consortia Revealed by Metagenomics.</title>
        <authorList>
            <person name="Peng X."/>
        </authorList>
    </citation>
    <scope>NUCLEOTIDE SEQUENCE</scope>
    <source>
        <strain evidence="2">SIG240</strain>
    </source>
</reference>
<evidence type="ECO:0000256" key="1">
    <source>
        <dbReference type="SAM" id="Phobius"/>
    </source>
</evidence>
<comment type="caution">
    <text evidence="2">The sequence shown here is derived from an EMBL/GenBank/DDBJ whole genome shotgun (WGS) entry which is preliminary data.</text>
</comment>
<keyword evidence="1" id="KW-1133">Transmembrane helix</keyword>
<dbReference type="Proteomes" id="UP000761380">
    <property type="component" value="Unassembled WGS sequence"/>
</dbReference>
<protein>
    <submittedName>
        <fullName evidence="2">Uncharacterized protein</fullName>
    </submittedName>
</protein>
<evidence type="ECO:0000313" key="3">
    <source>
        <dbReference type="Proteomes" id="UP000761380"/>
    </source>
</evidence>
<name>A0A928A286_SELRU</name>
<dbReference type="AlphaFoldDB" id="A0A928A286"/>
<sequence length="122" mass="13655">MRGRWTVSQQGSLEKGIVTFCIVAVLLLTLTCLAGLFVEDTAGEKNPVVSMVTAAGVKEQPQIVGGYIPERHQGPPPPRQESFFLSWDFINGLFAIILVVEFVIFPILFWLWFGKDKRTESK</sequence>
<gene>
    <name evidence="2" type="ORF">E7201_10535</name>
</gene>
<keyword evidence="1" id="KW-0812">Transmembrane</keyword>
<dbReference type="EMBL" id="SVBY01000103">
    <property type="protein sequence ID" value="MBE6093577.1"/>
    <property type="molecule type" value="Genomic_DNA"/>
</dbReference>
<keyword evidence="1" id="KW-0472">Membrane</keyword>
<feature type="transmembrane region" description="Helical" evidence="1">
    <location>
        <begin position="16"/>
        <end position="38"/>
    </location>
</feature>
<evidence type="ECO:0000313" key="2">
    <source>
        <dbReference type="EMBL" id="MBE6093577.1"/>
    </source>
</evidence>
<dbReference type="RefSeq" id="WP_303817799.1">
    <property type="nucleotide sequence ID" value="NZ_CAMOFN010000085.1"/>
</dbReference>